<dbReference type="PROSITE" id="PS00061">
    <property type="entry name" value="ADH_SHORT"/>
    <property type="match status" value="1"/>
</dbReference>
<dbReference type="PANTHER" id="PTHR42760">
    <property type="entry name" value="SHORT-CHAIN DEHYDROGENASES/REDUCTASES FAMILY MEMBER"/>
    <property type="match status" value="1"/>
</dbReference>
<dbReference type="Gene3D" id="3.40.50.720">
    <property type="entry name" value="NAD(P)-binding Rossmann-like Domain"/>
    <property type="match status" value="1"/>
</dbReference>
<dbReference type="Pfam" id="PF13561">
    <property type="entry name" value="adh_short_C2"/>
    <property type="match status" value="1"/>
</dbReference>
<gene>
    <name evidence="3" type="primary">fabG_34</name>
    <name evidence="3" type="ORF">LMG26411_07620</name>
</gene>
<dbReference type="PRINTS" id="PR00080">
    <property type="entry name" value="SDRFAMILY"/>
</dbReference>
<keyword evidence="2 3" id="KW-0560">Oxidoreductase</keyword>
<dbReference type="RefSeq" id="WP_211958364.1">
    <property type="nucleotide sequence ID" value="NZ_CAJPVI010000086.1"/>
</dbReference>
<name>A0ABN7QB24_9BURK</name>
<dbReference type="GO" id="GO:0004316">
    <property type="term" value="F:3-oxoacyl-[acyl-carrier-protein] reductase (NADPH) activity"/>
    <property type="evidence" value="ECO:0007669"/>
    <property type="project" value="UniProtKB-EC"/>
</dbReference>
<dbReference type="PANTHER" id="PTHR42760:SF133">
    <property type="entry name" value="3-OXOACYL-[ACYL-CARRIER-PROTEIN] REDUCTASE"/>
    <property type="match status" value="1"/>
</dbReference>
<dbReference type="EMBL" id="CAJPVI010000086">
    <property type="protein sequence ID" value="CAG2160616.1"/>
    <property type="molecule type" value="Genomic_DNA"/>
</dbReference>
<evidence type="ECO:0000256" key="2">
    <source>
        <dbReference type="ARBA" id="ARBA00023002"/>
    </source>
</evidence>
<comment type="similarity">
    <text evidence="1">Belongs to the short-chain dehydrogenases/reductases (SDR) family.</text>
</comment>
<protein>
    <submittedName>
        <fullName evidence="3">3-oxoacyl-[acyl-carrier-protein] reductase FabG</fullName>
        <ecNumber evidence="3">1.1.1.100</ecNumber>
    </submittedName>
</protein>
<comment type="caution">
    <text evidence="3">The sequence shown here is derived from an EMBL/GenBank/DDBJ whole genome shotgun (WGS) entry which is preliminary data.</text>
</comment>
<sequence>MMEELFSVRGRIALVTGASSGIGLHVAGLLARAGAQVVLAARRLQAVQTAAAEIVEQCGDANAAHGIHIDLNDLETIPVAFDEIERVYGGPPSILVNNAGIINFAKFLDHDDEAVARIFDTNLNGSFAVAREAARRMVEAGGGTIINVASTAGLRTPGYLSAYAVSKAGLIQLTQVMALELAHKNIRVNALCPGNFLTEMHQVFAERKIDDGIVKRIPQRRLGNPDDLDGPILLLASDAGRYMTGAVIKVDGGQTLSWL</sequence>
<evidence type="ECO:0000256" key="1">
    <source>
        <dbReference type="ARBA" id="ARBA00006484"/>
    </source>
</evidence>
<dbReference type="PRINTS" id="PR00081">
    <property type="entry name" value="GDHRDH"/>
</dbReference>
<dbReference type="CDD" id="cd05233">
    <property type="entry name" value="SDR_c"/>
    <property type="match status" value="1"/>
</dbReference>
<proteinExistence type="inferred from homology"/>
<dbReference type="InterPro" id="IPR036291">
    <property type="entry name" value="NAD(P)-bd_dom_sf"/>
</dbReference>
<dbReference type="NCBIfam" id="NF005559">
    <property type="entry name" value="PRK07231.1"/>
    <property type="match status" value="1"/>
</dbReference>
<dbReference type="SUPFAM" id="SSF51735">
    <property type="entry name" value="NAD(P)-binding Rossmann-fold domains"/>
    <property type="match status" value="1"/>
</dbReference>
<accession>A0ABN7QB24</accession>
<dbReference type="InterPro" id="IPR020904">
    <property type="entry name" value="Sc_DH/Rdtase_CS"/>
</dbReference>
<evidence type="ECO:0000313" key="3">
    <source>
        <dbReference type="EMBL" id="CAG2160616.1"/>
    </source>
</evidence>
<evidence type="ECO:0000313" key="4">
    <source>
        <dbReference type="Proteomes" id="UP000672657"/>
    </source>
</evidence>
<organism evidence="3 4">
    <name type="scientific">Cupriavidus numazuensis</name>
    <dbReference type="NCBI Taxonomy" id="221992"/>
    <lineage>
        <taxon>Bacteria</taxon>
        <taxon>Pseudomonadati</taxon>
        <taxon>Pseudomonadota</taxon>
        <taxon>Betaproteobacteria</taxon>
        <taxon>Burkholderiales</taxon>
        <taxon>Burkholderiaceae</taxon>
        <taxon>Cupriavidus</taxon>
    </lineage>
</organism>
<dbReference type="EC" id="1.1.1.100" evidence="3"/>
<dbReference type="InterPro" id="IPR002347">
    <property type="entry name" value="SDR_fam"/>
</dbReference>
<keyword evidence="4" id="KW-1185">Reference proteome</keyword>
<reference evidence="3 4" key="1">
    <citation type="submission" date="2021-03" db="EMBL/GenBank/DDBJ databases">
        <authorList>
            <person name="Peeters C."/>
        </authorList>
    </citation>
    <scope>NUCLEOTIDE SEQUENCE [LARGE SCALE GENOMIC DNA]</scope>
    <source>
        <strain evidence="3 4">LMG 26411</strain>
    </source>
</reference>
<dbReference type="Proteomes" id="UP000672657">
    <property type="component" value="Unassembled WGS sequence"/>
</dbReference>